<sequence length="779" mass="85797">MSANKSRKPRRKGQTGARQPGLLRRWAGRVLGLMLTLALISVGLLALYAKSLEPELREHFEGGRWAVPARVYARPLELFAGKALSPAELQVELEELGYRRTSSGRESGSWSRNGAEFHLSTRGFNHPDGEELPRQLRVVFANGQLSTLEGLRNGEPVGLARLEPAVIGSLHAPHQEDRLLVRLDQVPESLIAALLVVEDRNFHDHRGLSFTGIARAAVANIRAGRVVQGGSTLTQQLVKNFYLTADQTLQRKFTEAVMALLLEHYYEKDEILEAYLNEVFLGQRGGRAIHGFGLGAEFYFGRPLEELSLAQQALLVAMVRGPSRYNPRRNPERARDRRDLVLTLMARDGIIDETEARSAMAEDLGLVTDGQRHQGRYPAFMDLVRRHLQRDYRREDLISDGLHIHTTLAPRVQRAAEAAVDARLAQFGDDAPQAALVSVNVEDGEVVGVVGGADYRYAGFNRALDARRPIGSLVKPAVYLAALREPSRYGLGSVLSDEPVTIQDEHGDPWTPRNYDGSNRDQVPLWLALSDSLNVPTVHLGQSLGLRRVARSWADLGGRVPNSLYPSFVLGATEHSVLEMAQVYQTVAAEGFRSPLRSVRAVTDSDGELLSRYSLSTEQAVDPVSSYLLQHALRQVVSQGTARGLQGWVGDTSGLAGKTGTTDDYRDAWFAGYSGDLLSVVWIGHDDNRSHGLTGSSGALPIWGEQFSRLSYRPLRRQTPGGVEAVWIDAETGKRSDEGCEGAVRLPYIADHLPDETVDCAGEPGEDDSRGFWDRVLGR</sequence>
<dbReference type="Pfam" id="PF00912">
    <property type="entry name" value="Transgly"/>
    <property type="match status" value="1"/>
</dbReference>
<dbReference type="GO" id="GO:0009252">
    <property type="term" value="P:peptidoglycan biosynthetic process"/>
    <property type="evidence" value="ECO:0007669"/>
    <property type="project" value="UniProtKB-UniRule"/>
</dbReference>
<protein>
    <recommendedName>
        <fullName evidence="6 22">Penicillin-binding protein 1B</fullName>
        <shortName evidence="23">PBP-1b</shortName>
        <shortName evidence="23">PBP1b</shortName>
    </recommendedName>
    <alternativeName>
        <fullName evidence="19 23">Murein polymerase</fullName>
    </alternativeName>
</protein>
<keyword evidence="13 23" id="KW-0133">Cell shape</keyword>
<keyword evidence="25" id="KW-1133">Transmembrane helix</keyword>
<dbReference type="RefSeq" id="WP_245971046.1">
    <property type="nucleotide sequence ID" value="NZ_RCDA01000001.1"/>
</dbReference>
<gene>
    <name evidence="29" type="ORF">DFR31_0011</name>
</gene>
<comment type="caution">
    <text evidence="29">The sequence shown here is derived from an EMBL/GenBank/DDBJ whole genome shotgun (WGS) entry which is preliminary data.</text>
</comment>
<evidence type="ECO:0000259" key="28">
    <source>
        <dbReference type="Pfam" id="PF14814"/>
    </source>
</evidence>
<evidence type="ECO:0000256" key="6">
    <source>
        <dbReference type="ARBA" id="ARBA00018637"/>
    </source>
</evidence>
<dbReference type="GO" id="GO:0006508">
    <property type="term" value="P:proteolysis"/>
    <property type="evidence" value="ECO:0007669"/>
    <property type="project" value="UniProtKB-KW"/>
</dbReference>
<evidence type="ECO:0000256" key="1">
    <source>
        <dbReference type="ARBA" id="ARBA00002624"/>
    </source>
</evidence>
<dbReference type="GO" id="GO:0009274">
    <property type="term" value="C:peptidoglycan-based cell wall"/>
    <property type="evidence" value="ECO:0007669"/>
    <property type="project" value="UniProtKB-UniRule"/>
</dbReference>
<keyword evidence="30" id="KW-1185">Reference proteome</keyword>
<evidence type="ECO:0000256" key="22">
    <source>
        <dbReference type="NCBIfam" id="TIGR02071"/>
    </source>
</evidence>
<dbReference type="InterPro" id="IPR036950">
    <property type="entry name" value="PBP_transglycosylase"/>
</dbReference>
<evidence type="ECO:0000313" key="30">
    <source>
        <dbReference type="Proteomes" id="UP000275461"/>
    </source>
</evidence>
<comment type="similarity">
    <text evidence="5 23">In the N-terminal section; belongs to the glycosyltransferase 51 family.</text>
</comment>
<keyword evidence="15 25" id="KW-0472">Membrane</keyword>
<dbReference type="Pfam" id="PF14814">
    <property type="entry name" value="UB2H"/>
    <property type="match status" value="1"/>
</dbReference>
<dbReference type="InterPro" id="IPR012338">
    <property type="entry name" value="Beta-lactam/transpept-like"/>
</dbReference>
<evidence type="ECO:0000256" key="5">
    <source>
        <dbReference type="ARBA" id="ARBA00007739"/>
    </source>
</evidence>
<keyword evidence="9" id="KW-0645">Protease</keyword>
<dbReference type="GO" id="GO:0005886">
    <property type="term" value="C:plasma membrane"/>
    <property type="evidence" value="ECO:0007669"/>
    <property type="project" value="UniProtKB-SubCell"/>
</dbReference>
<dbReference type="GO" id="GO:0009002">
    <property type="term" value="F:serine-type D-Ala-D-Ala carboxypeptidase activity"/>
    <property type="evidence" value="ECO:0007669"/>
    <property type="project" value="UniProtKB-EC"/>
</dbReference>
<keyword evidence="10 23" id="KW-0328">Glycosyltransferase</keyword>
<evidence type="ECO:0000256" key="21">
    <source>
        <dbReference type="ARBA" id="ARBA00049902"/>
    </source>
</evidence>
<feature type="domain" description="Glycosyl transferase family 51" evidence="27">
    <location>
        <begin position="168"/>
        <end position="345"/>
    </location>
</feature>
<dbReference type="Gene3D" id="3.40.710.10">
    <property type="entry name" value="DD-peptidase/beta-lactamase superfamily"/>
    <property type="match status" value="1"/>
</dbReference>
<proteinExistence type="inferred from homology"/>
<feature type="domain" description="Bifunctional transglycosylase second" evidence="28">
    <location>
        <begin position="78"/>
        <end position="162"/>
    </location>
</feature>
<evidence type="ECO:0000256" key="7">
    <source>
        <dbReference type="ARBA" id="ARBA00022475"/>
    </source>
</evidence>
<dbReference type="Gene3D" id="1.10.3810.10">
    <property type="entry name" value="Biosynthetic peptidoglycan transglycosylase-like"/>
    <property type="match status" value="1"/>
</dbReference>
<dbReference type="Proteomes" id="UP000275461">
    <property type="component" value="Unassembled WGS sequence"/>
</dbReference>
<dbReference type="PANTHER" id="PTHR32282:SF11">
    <property type="entry name" value="PENICILLIN-BINDING PROTEIN 1B"/>
    <property type="match status" value="1"/>
</dbReference>
<dbReference type="AlphaFoldDB" id="A0A498C3P8"/>
<dbReference type="SUPFAM" id="SSF56601">
    <property type="entry name" value="beta-lactamase/transpeptidase-like"/>
    <property type="match status" value="1"/>
</dbReference>
<dbReference type="InterPro" id="IPR050396">
    <property type="entry name" value="Glycosyltr_51/Transpeptidase"/>
</dbReference>
<keyword evidence="17" id="KW-0511">Multifunctional enzyme</keyword>
<dbReference type="PIRSF" id="PIRSF002799">
    <property type="entry name" value="PBP_1b"/>
    <property type="match status" value="1"/>
</dbReference>
<keyword evidence="16" id="KW-0046">Antibiotic resistance</keyword>
<evidence type="ECO:0000256" key="8">
    <source>
        <dbReference type="ARBA" id="ARBA00022645"/>
    </source>
</evidence>
<keyword evidence="12" id="KW-0378">Hydrolase</keyword>
<evidence type="ECO:0000256" key="2">
    <source>
        <dbReference type="ARBA" id="ARBA00004236"/>
    </source>
</evidence>
<comment type="catalytic activity">
    <reaction evidence="21">
        <text>[GlcNAc-(1-&gt;4)-Mur2Ac(oyl-L-Ala-gamma-D-Glu-L-Lys-D-Ala-D-Ala)](n)-di-trans,octa-cis-undecaprenyl diphosphate + beta-D-GlcNAc-(1-&gt;4)-Mur2Ac(oyl-L-Ala-gamma-D-Glu-L-Lys-D-Ala-D-Ala)-di-trans,octa-cis-undecaprenyl diphosphate = [GlcNAc-(1-&gt;4)-Mur2Ac(oyl-L-Ala-gamma-D-Glu-L-Lys-D-Ala-D-Ala)](n+1)-di-trans,octa-cis-undecaprenyl diphosphate + di-trans,octa-cis-undecaprenyl diphosphate + H(+)</text>
        <dbReference type="Rhea" id="RHEA:23708"/>
        <dbReference type="Rhea" id="RHEA-COMP:9602"/>
        <dbReference type="Rhea" id="RHEA-COMP:9603"/>
        <dbReference type="ChEBI" id="CHEBI:15378"/>
        <dbReference type="ChEBI" id="CHEBI:58405"/>
        <dbReference type="ChEBI" id="CHEBI:60033"/>
        <dbReference type="ChEBI" id="CHEBI:78435"/>
        <dbReference type="EC" id="2.4.99.28"/>
    </reaction>
</comment>
<evidence type="ECO:0000256" key="16">
    <source>
        <dbReference type="ARBA" id="ARBA00023251"/>
    </source>
</evidence>
<dbReference type="GO" id="GO:0008955">
    <property type="term" value="F:peptidoglycan glycosyltransferase activity"/>
    <property type="evidence" value="ECO:0007669"/>
    <property type="project" value="UniProtKB-UniRule"/>
</dbReference>
<dbReference type="InterPro" id="IPR023346">
    <property type="entry name" value="Lysozyme-like_dom_sf"/>
</dbReference>
<feature type="transmembrane region" description="Helical" evidence="25">
    <location>
        <begin position="30"/>
        <end position="49"/>
    </location>
</feature>
<evidence type="ECO:0000256" key="3">
    <source>
        <dbReference type="ARBA" id="ARBA00004752"/>
    </source>
</evidence>
<evidence type="ECO:0000256" key="15">
    <source>
        <dbReference type="ARBA" id="ARBA00023136"/>
    </source>
</evidence>
<dbReference type="InterPro" id="IPR028166">
    <property type="entry name" value="UB2H"/>
</dbReference>
<evidence type="ECO:0000256" key="17">
    <source>
        <dbReference type="ARBA" id="ARBA00023268"/>
    </source>
</evidence>
<feature type="active site" description="Acyl-ester intermediate; for transpeptidase activity" evidence="24">
    <location>
        <position position="472"/>
    </location>
</feature>
<comment type="catalytic activity">
    <reaction evidence="20">
        <text>Preferential cleavage: (Ac)2-L-Lys-D-Ala-|-D-Ala. Also transpeptidation of peptidyl-alanyl moieties that are N-acyl substituents of D-alanine.</text>
        <dbReference type="EC" id="3.4.16.4"/>
    </reaction>
</comment>
<comment type="similarity">
    <text evidence="4 23">In the C-terminal section; belongs to the transpeptidase family.</text>
</comment>
<dbReference type="GO" id="GO:0030288">
    <property type="term" value="C:outer membrane-bounded periplasmic space"/>
    <property type="evidence" value="ECO:0007669"/>
    <property type="project" value="TreeGrafter"/>
</dbReference>
<dbReference type="GO" id="GO:0071555">
    <property type="term" value="P:cell wall organization"/>
    <property type="evidence" value="ECO:0007669"/>
    <property type="project" value="UniProtKB-UniRule"/>
</dbReference>
<evidence type="ECO:0000256" key="20">
    <source>
        <dbReference type="ARBA" id="ARBA00034000"/>
    </source>
</evidence>
<dbReference type="Gene3D" id="3.30.2060.10">
    <property type="entry name" value="Penicillin-binding protein 1b domain"/>
    <property type="match status" value="1"/>
</dbReference>
<evidence type="ECO:0000256" key="4">
    <source>
        <dbReference type="ARBA" id="ARBA00007090"/>
    </source>
</evidence>
<evidence type="ECO:0000256" key="24">
    <source>
        <dbReference type="PIRSR" id="PIRSR002799-1"/>
    </source>
</evidence>
<comment type="pathway">
    <text evidence="3 23">Cell wall biogenesis; peptidoglycan biosynthesis.</text>
</comment>
<evidence type="ECO:0000259" key="27">
    <source>
        <dbReference type="Pfam" id="PF00912"/>
    </source>
</evidence>
<evidence type="ECO:0000256" key="12">
    <source>
        <dbReference type="ARBA" id="ARBA00022801"/>
    </source>
</evidence>
<dbReference type="InterPro" id="IPR001460">
    <property type="entry name" value="PCN-bd_Tpept"/>
</dbReference>
<name>A0A498C3P8_9GAMM</name>
<dbReference type="EMBL" id="RCDA01000001">
    <property type="protein sequence ID" value="RLK50122.1"/>
    <property type="molecule type" value="Genomic_DNA"/>
</dbReference>
<accession>A0A498C3P8</accession>
<dbReference type="InterPro" id="IPR001264">
    <property type="entry name" value="Glyco_trans_51"/>
</dbReference>
<dbReference type="InterPro" id="IPR011813">
    <property type="entry name" value="PBP_1b"/>
</dbReference>
<dbReference type="GO" id="GO:0008360">
    <property type="term" value="P:regulation of cell shape"/>
    <property type="evidence" value="ECO:0007669"/>
    <property type="project" value="UniProtKB-UniRule"/>
</dbReference>
<evidence type="ECO:0000313" key="29">
    <source>
        <dbReference type="EMBL" id="RLK50122.1"/>
    </source>
</evidence>
<dbReference type="Pfam" id="PF00905">
    <property type="entry name" value="Transpeptidase"/>
    <property type="match status" value="1"/>
</dbReference>
<evidence type="ECO:0000256" key="10">
    <source>
        <dbReference type="ARBA" id="ARBA00022676"/>
    </source>
</evidence>
<evidence type="ECO:0000256" key="19">
    <source>
        <dbReference type="ARBA" id="ARBA00032454"/>
    </source>
</evidence>
<evidence type="ECO:0000256" key="18">
    <source>
        <dbReference type="ARBA" id="ARBA00023316"/>
    </source>
</evidence>
<evidence type="ECO:0000256" key="11">
    <source>
        <dbReference type="ARBA" id="ARBA00022679"/>
    </source>
</evidence>
<keyword evidence="18 23" id="KW-0961">Cell wall biogenesis/degradation</keyword>
<dbReference type="NCBIfam" id="TIGR02071">
    <property type="entry name" value="PBP_1b"/>
    <property type="match status" value="1"/>
</dbReference>
<dbReference type="GO" id="GO:0008658">
    <property type="term" value="F:penicillin binding"/>
    <property type="evidence" value="ECO:0007669"/>
    <property type="project" value="UniProtKB-UniRule"/>
</dbReference>
<dbReference type="PANTHER" id="PTHR32282">
    <property type="entry name" value="BINDING PROTEIN TRANSPEPTIDASE, PUTATIVE-RELATED"/>
    <property type="match status" value="1"/>
</dbReference>
<comment type="subcellular location">
    <subcellularLocation>
        <location evidence="2">Cell membrane</location>
    </subcellularLocation>
</comment>
<keyword evidence="14 23" id="KW-0573">Peptidoglycan synthesis</keyword>
<reference evidence="29 30" key="1">
    <citation type="submission" date="2018-10" db="EMBL/GenBank/DDBJ databases">
        <title>Genomic Encyclopedia of Type Strains, Phase IV (KMG-IV): sequencing the most valuable type-strain genomes for metagenomic binning, comparative biology and taxonomic classification.</title>
        <authorList>
            <person name="Goeker M."/>
        </authorList>
    </citation>
    <scope>NUCLEOTIDE SEQUENCE [LARGE SCALE GENOMIC DNA]</scope>
    <source>
        <strain evidence="29 30">DSM 12769</strain>
    </source>
</reference>
<evidence type="ECO:0000256" key="13">
    <source>
        <dbReference type="ARBA" id="ARBA00022960"/>
    </source>
</evidence>
<keyword evidence="7" id="KW-1003">Cell membrane</keyword>
<keyword evidence="11 23" id="KW-0808">Transferase</keyword>
<feature type="domain" description="Penicillin-binding protein transpeptidase" evidence="26">
    <location>
        <begin position="436"/>
        <end position="673"/>
    </location>
</feature>
<evidence type="ECO:0000256" key="9">
    <source>
        <dbReference type="ARBA" id="ARBA00022670"/>
    </source>
</evidence>
<evidence type="ECO:0000259" key="26">
    <source>
        <dbReference type="Pfam" id="PF00905"/>
    </source>
</evidence>
<dbReference type="GO" id="GO:0046677">
    <property type="term" value="P:response to antibiotic"/>
    <property type="evidence" value="ECO:0007669"/>
    <property type="project" value="UniProtKB-UniRule"/>
</dbReference>
<organism evidence="29 30">
    <name type="scientific">Alkalispirillum mobile</name>
    <dbReference type="NCBI Taxonomy" id="85925"/>
    <lineage>
        <taxon>Bacteria</taxon>
        <taxon>Pseudomonadati</taxon>
        <taxon>Pseudomonadota</taxon>
        <taxon>Gammaproteobacteria</taxon>
        <taxon>Chromatiales</taxon>
        <taxon>Ectothiorhodospiraceae</taxon>
        <taxon>Alkalispirillum</taxon>
    </lineage>
</organism>
<evidence type="ECO:0000256" key="23">
    <source>
        <dbReference type="PIRNR" id="PIRNR002799"/>
    </source>
</evidence>
<keyword evidence="8" id="KW-0121">Carboxypeptidase</keyword>
<dbReference type="UniPathway" id="UPA00219"/>
<comment type="function">
    <text evidence="1 23">Cell wall formation. Synthesis of cross-linked peptidoglycan from the lipid intermediates. The enzyme has a penicillin-insensitive transglycosylase N-terminal domain (formation of linear glycan strands) and a penicillin-sensitive transpeptidase C-terminal domain (cross-linking of the peptide subunits).</text>
</comment>
<dbReference type="SUPFAM" id="SSF53955">
    <property type="entry name" value="Lysozyme-like"/>
    <property type="match status" value="1"/>
</dbReference>
<feature type="active site" description="Proton donor; for transglycosylase activity" evidence="24">
    <location>
        <position position="198"/>
    </location>
</feature>
<keyword evidence="25" id="KW-0812">Transmembrane</keyword>
<evidence type="ECO:0000256" key="25">
    <source>
        <dbReference type="SAM" id="Phobius"/>
    </source>
</evidence>
<evidence type="ECO:0000256" key="14">
    <source>
        <dbReference type="ARBA" id="ARBA00022984"/>
    </source>
</evidence>